<feature type="chain" id="PRO_5019190021" description="SLH domain-containing protein" evidence="2">
    <location>
        <begin position="26"/>
        <end position="1216"/>
    </location>
</feature>
<dbReference type="PANTHER" id="PTHR43308:SF5">
    <property type="entry name" value="S-LAYER PROTEIN _ PEPTIDOGLYCAN ENDO-BETA-N-ACETYLGLUCOSAMINIDASE"/>
    <property type="match status" value="1"/>
</dbReference>
<proteinExistence type="predicted"/>
<accession>A0A433XGR4</accession>
<dbReference type="InterPro" id="IPR032812">
    <property type="entry name" value="SbsA_Ig"/>
</dbReference>
<dbReference type="InterPro" id="IPR051465">
    <property type="entry name" value="Cell_Envelope_Struct_Comp"/>
</dbReference>
<dbReference type="InterPro" id="IPR014755">
    <property type="entry name" value="Cu-Rt/internalin_Ig-like"/>
</dbReference>
<evidence type="ECO:0000256" key="1">
    <source>
        <dbReference type="ARBA" id="ARBA00022729"/>
    </source>
</evidence>
<evidence type="ECO:0000256" key="2">
    <source>
        <dbReference type="SAM" id="SignalP"/>
    </source>
</evidence>
<dbReference type="PANTHER" id="PTHR43308">
    <property type="entry name" value="OUTER MEMBRANE PROTEIN ALPHA-RELATED"/>
    <property type="match status" value="1"/>
</dbReference>
<organism evidence="4 5">
    <name type="scientific">Paenibacillus zeisoli</name>
    <dbReference type="NCBI Taxonomy" id="2496267"/>
    <lineage>
        <taxon>Bacteria</taxon>
        <taxon>Bacillati</taxon>
        <taxon>Bacillota</taxon>
        <taxon>Bacilli</taxon>
        <taxon>Bacillales</taxon>
        <taxon>Paenibacillaceae</taxon>
        <taxon>Paenibacillus</taxon>
    </lineage>
</organism>
<keyword evidence="1 2" id="KW-0732">Signal</keyword>
<comment type="caution">
    <text evidence="4">The sequence shown here is derived from an EMBL/GenBank/DDBJ whole genome shotgun (WGS) entry which is preliminary data.</text>
</comment>
<dbReference type="AlphaFoldDB" id="A0A433XGR4"/>
<evidence type="ECO:0000259" key="3">
    <source>
        <dbReference type="PROSITE" id="PS51272"/>
    </source>
</evidence>
<dbReference type="Pfam" id="PF00395">
    <property type="entry name" value="SLH"/>
    <property type="match status" value="3"/>
</dbReference>
<name>A0A433XGR4_9BACL</name>
<dbReference type="Pfam" id="PF13753">
    <property type="entry name" value="SWM_repeat"/>
    <property type="match status" value="4"/>
</dbReference>
<sequence>MRKRIALWLVLIMGLNMVVSAVAAAAPIQQDPTLIPTVTTPVNGSKGIDPTKVNLKVQFDRKVKAGTGTITVTKDPAGASTVVGTIPVTPSVVDAYNTIRDIDTSSITYDPGSYYRVSLSGGTFVDEAGNTSAAYSYTFKTLTSGSVPPTAATFSPVNNAIVNGVSQTLSVTFSKPVIKGNSGNILVKKASDNTTALSLPVTSTQLVLSGGDTATFSVTGLTAGERYYVLIDPGAFVDDDDQAFGGITSAQGWVFNVRGTAVQLVSVSPANLTSNVAASSSLKLTFSRPVYPDHGSISVKPSGQTAQSIALTSSNVTGGGTNTITVTPQTSLLPGVGYTVTVPVGAFTDSDKNPYPSSADYSWGFTTGAQDTTVPVLQNAQLYNSTTIRLQYNKTLDSTVSLQPSSFQIYVNGESRRIASAYVSGDSVHVVLETGVSLGQNIRISYSGSAVSPIQDVYHNIAAAFSLREVANAVDSSLPQTEEGYASGSTVVLAFRDNLNSVSIYAASQFSVSSDGSYRGISSISQSGNRIYLNLSSPIGSGEVVRVSYSPGSYPVQDYRGQNISAFSNLFVRNINDSKAPVFTKAEGTGNSLVLTYNEALKPNTIPMKSQYSVLVNNTPVYVTAIAVNSNQVTLTLASSFTVSQNVTVSYVPSADGISDLNGNLAGYLNQERVNYYSSSTGQGIRSATIKGDTVTVVYNSPLRSTSVSLPTSQFYVMADQLSKGILSAVLDGSTLTIKLSSPVAAGQVVDLSYAQGSTLIYDSSNNLVASFSRMALQNLTDSAAANNGLPLYLSLLQSSEFGRAAFVMNLSTAVKTSDRSRTGQDISKYTLDNSKVSEAFTYLAGSSLERTLAFEVPSSERAAKVAIPLQPLLEAYTRGGNPSFVVRYGDVLYEVPLAKISFIDISRLTGGSTLSSTYLTVQLERISKTSLIGQSVSTGAGVSYVAVEDPVDVYVGVVSPTVAQAVTLNGKLMVRTSKSAPTAQTAMLKFDAASRTGSFMPSKASRLGSYTVLTASIPANMIAGPATGLTLFSDLNAHWARNEVNELASKLIIDGRSPNLFHPNQSITRSEFAVYIAKGLGLSPDISSGSRFRDVSSSSASAAYINAAAKAGIITGNTDGTFQPGSPITREQMAIMMVRALSSAGYSVILGTTPSQTLRLFKDSKKISSQDFVAKAYQEGIIQGTSTTTFEPKGNATRAQAAVMLKRVLTKLGYL</sequence>
<dbReference type="InterPro" id="IPR011801">
    <property type="entry name" value="Swm_rep_I_cyn"/>
</dbReference>
<protein>
    <recommendedName>
        <fullName evidence="3">SLH domain-containing protein</fullName>
    </recommendedName>
</protein>
<feature type="signal peptide" evidence="2">
    <location>
        <begin position="1"/>
        <end position="25"/>
    </location>
</feature>
<evidence type="ECO:0000313" key="5">
    <source>
        <dbReference type="Proteomes" id="UP000272464"/>
    </source>
</evidence>
<dbReference type="PROSITE" id="PS51272">
    <property type="entry name" value="SLH"/>
    <property type="match status" value="3"/>
</dbReference>
<dbReference type="OrthoDB" id="2675126at2"/>
<dbReference type="InterPro" id="IPR028059">
    <property type="entry name" value="SWM_rpt"/>
</dbReference>
<evidence type="ECO:0000313" key="4">
    <source>
        <dbReference type="EMBL" id="RUT33285.1"/>
    </source>
</evidence>
<feature type="domain" description="SLH" evidence="3">
    <location>
        <begin position="1157"/>
        <end position="1216"/>
    </location>
</feature>
<feature type="domain" description="SLH" evidence="3">
    <location>
        <begin position="1089"/>
        <end position="1152"/>
    </location>
</feature>
<dbReference type="Gene3D" id="2.60.40.1220">
    <property type="match status" value="2"/>
</dbReference>
<dbReference type="Proteomes" id="UP000272464">
    <property type="component" value="Unassembled WGS sequence"/>
</dbReference>
<dbReference type="InterPro" id="IPR001119">
    <property type="entry name" value="SLH_dom"/>
</dbReference>
<dbReference type="Pfam" id="PF13205">
    <property type="entry name" value="Big_5"/>
    <property type="match status" value="3"/>
</dbReference>
<dbReference type="RefSeq" id="WP_127198400.1">
    <property type="nucleotide sequence ID" value="NZ_RZNX01000002.1"/>
</dbReference>
<feature type="domain" description="SLH" evidence="3">
    <location>
        <begin position="1028"/>
        <end position="1088"/>
    </location>
</feature>
<keyword evidence="5" id="KW-1185">Reference proteome</keyword>
<dbReference type="EMBL" id="RZNX01000002">
    <property type="protein sequence ID" value="RUT33285.1"/>
    <property type="molecule type" value="Genomic_DNA"/>
</dbReference>
<reference evidence="4 5" key="1">
    <citation type="submission" date="2018-12" db="EMBL/GenBank/DDBJ databases">
        <authorList>
            <person name="Sun L."/>
            <person name="Chen Z."/>
        </authorList>
    </citation>
    <scope>NUCLEOTIDE SEQUENCE [LARGE SCALE GENOMIC DNA]</scope>
    <source>
        <strain evidence="4 5">3-5-3</strain>
    </source>
</reference>
<dbReference type="NCBIfam" id="TIGR02059">
    <property type="entry name" value="swm_rep_I"/>
    <property type="match status" value="4"/>
</dbReference>
<gene>
    <name evidence="4" type="ORF">EJP77_06435</name>
</gene>